<gene>
    <name evidence="1" type="ORF">WT44_00030</name>
</gene>
<organism evidence="1">
    <name type="scientific">Burkholderia stagnalis</name>
    <dbReference type="NCBI Taxonomy" id="1503054"/>
    <lineage>
        <taxon>Bacteria</taxon>
        <taxon>Pseudomonadati</taxon>
        <taxon>Pseudomonadota</taxon>
        <taxon>Betaproteobacteria</taxon>
        <taxon>Burkholderiales</taxon>
        <taxon>Burkholderiaceae</taxon>
        <taxon>Burkholderia</taxon>
        <taxon>Burkholderia cepacia complex</taxon>
    </lineage>
</organism>
<dbReference type="AlphaFoldDB" id="A0A125F9T4"/>
<dbReference type="Proteomes" id="UP000068603">
    <property type="component" value="Unassembled WGS sequence"/>
</dbReference>
<sequence>MRAGGRRIGTALDRRLLGAAARLARARAKRRRTGIARVAAVPRGRRAARARAARSAPASRAALVRRF</sequence>
<protein>
    <submittedName>
        <fullName evidence="1">Uncharacterized protein</fullName>
    </submittedName>
</protein>
<proteinExistence type="predicted"/>
<name>A0A125F9T4_9BURK</name>
<accession>A0A125F9T4</accession>
<comment type="caution">
    <text evidence="1">The sequence shown here is derived from an EMBL/GenBank/DDBJ whole genome shotgun (WGS) entry which is preliminary data.</text>
</comment>
<evidence type="ECO:0000313" key="1">
    <source>
        <dbReference type="EMBL" id="KWA66270.1"/>
    </source>
</evidence>
<reference evidence="1 2" key="1">
    <citation type="submission" date="2015-11" db="EMBL/GenBank/DDBJ databases">
        <title>Expanding the genomic diversity of Burkholderia species for the development of highly accurate diagnostics.</title>
        <authorList>
            <person name="Sahl J."/>
            <person name="Keim P."/>
            <person name="Wagner D."/>
        </authorList>
    </citation>
    <scope>NUCLEOTIDE SEQUENCE [LARGE SCALE GENOMIC DNA]</scope>
    <source>
        <strain evidence="1 2">MSMB1960WGS</strain>
    </source>
</reference>
<evidence type="ECO:0000313" key="2">
    <source>
        <dbReference type="Proteomes" id="UP000068603"/>
    </source>
</evidence>
<dbReference type="EMBL" id="LPHB01000022">
    <property type="protein sequence ID" value="KWA66270.1"/>
    <property type="molecule type" value="Genomic_DNA"/>
</dbReference>